<keyword evidence="11" id="KW-1185">Reference proteome</keyword>
<dbReference type="EC" id="6.3.5.-" evidence="8"/>
<name>A0A1G4JWC4_9SACH</name>
<keyword evidence="5 8" id="KW-0648">Protein biosynthesis</keyword>
<dbReference type="SMART" id="SM00845">
    <property type="entry name" value="GatB_Yqey"/>
    <property type="match status" value="1"/>
</dbReference>
<evidence type="ECO:0000256" key="7">
    <source>
        <dbReference type="ARBA" id="ARBA00047913"/>
    </source>
</evidence>
<dbReference type="InterPro" id="IPR006075">
    <property type="entry name" value="Asn/Gln-tRNA_Trfase_suB/E_cat"/>
</dbReference>
<dbReference type="HAMAP" id="MF_00121">
    <property type="entry name" value="GatB"/>
    <property type="match status" value="1"/>
</dbReference>
<dbReference type="GO" id="GO:0005524">
    <property type="term" value="F:ATP binding"/>
    <property type="evidence" value="ECO:0007669"/>
    <property type="project" value="UniProtKB-KW"/>
</dbReference>
<dbReference type="PANTHER" id="PTHR11659">
    <property type="entry name" value="GLUTAMYL-TRNA GLN AMIDOTRANSFERASE SUBUNIT B MITOCHONDRIAL AND PROKARYOTIC PET112-RELATED"/>
    <property type="match status" value="1"/>
</dbReference>
<dbReference type="AlphaFoldDB" id="A0A1G4JWC4"/>
<organism evidence="10 11">
    <name type="scientific">Lachancea meyersii CBS 8951</name>
    <dbReference type="NCBI Taxonomy" id="1266667"/>
    <lineage>
        <taxon>Eukaryota</taxon>
        <taxon>Fungi</taxon>
        <taxon>Dikarya</taxon>
        <taxon>Ascomycota</taxon>
        <taxon>Saccharomycotina</taxon>
        <taxon>Saccharomycetes</taxon>
        <taxon>Saccharomycetales</taxon>
        <taxon>Saccharomycetaceae</taxon>
        <taxon>Lachancea</taxon>
    </lineage>
</organism>
<dbReference type="PANTHER" id="PTHR11659:SF0">
    <property type="entry name" value="GLUTAMYL-TRNA(GLN) AMIDOTRANSFERASE SUBUNIT B, MITOCHONDRIAL"/>
    <property type="match status" value="1"/>
</dbReference>
<dbReference type="InterPro" id="IPR017959">
    <property type="entry name" value="Asn/Gln-tRNA_amidoTrfase_suB/E"/>
</dbReference>
<proteinExistence type="inferred from homology"/>
<keyword evidence="3 8" id="KW-0547">Nucleotide-binding</keyword>
<keyword evidence="6 8" id="KW-0496">Mitochondrion</keyword>
<dbReference type="InterPro" id="IPR003789">
    <property type="entry name" value="Asn/Gln_tRNA_amidoTrase-B-like"/>
</dbReference>
<evidence type="ECO:0000256" key="4">
    <source>
        <dbReference type="ARBA" id="ARBA00022840"/>
    </source>
</evidence>
<dbReference type="PROSITE" id="PS01234">
    <property type="entry name" value="GATB"/>
    <property type="match status" value="1"/>
</dbReference>
<comment type="similarity">
    <text evidence="1 8">Belongs to the GatB/GatE family. GatB subfamily.</text>
</comment>
<evidence type="ECO:0000256" key="6">
    <source>
        <dbReference type="ARBA" id="ARBA00023128"/>
    </source>
</evidence>
<dbReference type="GO" id="GO:0005739">
    <property type="term" value="C:mitochondrion"/>
    <property type="evidence" value="ECO:0007669"/>
    <property type="project" value="UniProtKB-SubCell"/>
</dbReference>
<dbReference type="EMBL" id="LT598477">
    <property type="protein sequence ID" value="SCU95226.1"/>
    <property type="molecule type" value="Genomic_DNA"/>
</dbReference>
<feature type="domain" description="Asn/Gln amidotransferase" evidence="9">
    <location>
        <begin position="366"/>
        <end position="530"/>
    </location>
</feature>
<reference evidence="11" key="1">
    <citation type="submission" date="2016-03" db="EMBL/GenBank/DDBJ databases">
        <authorList>
            <person name="Devillers Hugo."/>
        </authorList>
    </citation>
    <scope>NUCLEOTIDE SEQUENCE [LARGE SCALE GENOMIC DNA]</scope>
</reference>
<dbReference type="InterPro" id="IPR004413">
    <property type="entry name" value="GatB"/>
</dbReference>
<evidence type="ECO:0000259" key="9">
    <source>
        <dbReference type="SMART" id="SM00845"/>
    </source>
</evidence>
<dbReference type="InterPro" id="IPR014746">
    <property type="entry name" value="Gln_synth/guanido_kin_cat_dom"/>
</dbReference>
<dbReference type="Pfam" id="PF02934">
    <property type="entry name" value="GatB_N"/>
    <property type="match status" value="1"/>
</dbReference>
<comment type="function">
    <text evidence="8">Allows the formation of correctly charged Gln-tRNA(Gln) through the transamidation of misacylated Glu-tRNA(Gln) in the mitochondria. The reaction takes place in the presence of glutamine and ATP through an activated gamma-phospho-Glu-tRNA(Gln).</text>
</comment>
<dbReference type="Gene3D" id="1.10.10.410">
    <property type="match status" value="1"/>
</dbReference>
<evidence type="ECO:0000256" key="3">
    <source>
        <dbReference type="ARBA" id="ARBA00022741"/>
    </source>
</evidence>
<evidence type="ECO:0000256" key="2">
    <source>
        <dbReference type="ARBA" id="ARBA00022598"/>
    </source>
</evidence>
<dbReference type="OrthoDB" id="1722066at2759"/>
<dbReference type="InterPro" id="IPR023168">
    <property type="entry name" value="GatB_Yqey_C_2"/>
</dbReference>
<accession>A0A1G4JWC4</accession>
<comment type="subcellular location">
    <subcellularLocation>
        <location evidence="8">Mitochondrion</location>
    </subcellularLocation>
</comment>
<dbReference type="GO" id="GO:0032543">
    <property type="term" value="P:mitochondrial translation"/>
    <property type="evidence" value="ECO:0007669"/>
    <property type="project" value="UniProtKB-UniRule"/>
</dbReference>
<comment type="subunit">
    <text evidence="8">Subunit of the heterotrimeric GatFAB amidotransferase (AdT) complex, composed of A, B and F subunits.</text>
</comment>
<sequence>MLRFTRKYGFKAVQEEFSLLSEYKLKCGLEIHTQLNTKNKLFSHSTNDPFASANVPNHHTSFFDVSIPGTQPKLNLEAILFATRLAVALDSEVNLSSQFDRKHYFYGDQPLGFQITQHYSPFAKGGSMELTNIIDSIDQDRLQIDILQLQIEQDTGKSVYRDAEQMSLIDLNRSNVPLIEMVTLPNFYDLKQIRSFIKKYQNLVRHLGISTGDLETGAMRVDVNMSVNDNCRVELKNLPNTSSIMSAVKFEYERQVDIIRHGLTSSLLAEPETRGWNGAATVKLRSKETTIDYRYMPDAELPLVHLSKEAVAGVRASLPKLPDKTIKNLMAEPYNLPLKDAKILTINASGHEQQYTQKELLDFYLESFKLYVKQAGQKSSKLLTNWTIHELLGNLNRLNLPLHQAIKVLPPHKFAELIALIQQEKISNASGKLLLFHILEQTKDSQITQPVDLEAIIEEFGLSAVKSVDHEELMRMCSEILSSVTDPKMLSGITSGKKKNSLKFLVGQGMRLSQGRVKPKLFEDTFKKLLNANW</sequence>
<dbReference type="GO" id="GO:0070681">
    <property type="term" value="P:glutaminyl-tRNAGln biosynthesis via transamidation"/>
    <property type="evidence" value="ECO:0007669"/>
    <property type="project" value="UniProtKB-UniRule"/>
</dbReference>
<dbReference type="NCBIfam" id="TIGR00133">
    <property type="entry name" value="gatB"/>
    <property type="match status" value="1"/>
</dbReference>
<evidence type="ECO:0000256" key="8">
    <source>
        <dbReference type="HAMAP-Rule" id="MF_03147"/>
    </source>
</evidence>
<dbReference type="SUPFAM" id="SSF89095">
    <property type="entry name" value="GatB/YqeY motif"/>
    <property type="match status" value="1"/>
</dbReference>
<keyword evidence="4 8" id="KW-0067">ATP-binding</keyword>
<evidence type="ECO:0000256" key="1">
    <source>
        <dbReference type="ARBA" id="ARBA00005306"/>
    </source>
</evidence>
<dbReference type="InterPro" id="IPR018027">
    <property type="entry name" value="Asn/Gln_amidotransferase"/>
</dbReference>
<protein>
    <recommendedName>
        <fullName evidence="8">Glutamyl-tRNA(Gln) amidotransferase subunit B, mitochondrial</fullName>
        <shortName evidence="8">Glu-AdT subunit B</shortName>
        <ecNumber evidence="8">6.3.5.-</ecNumber>
    </recommendedName>
</protein>
<dbReference type="InterPro" id="IPR017958">
    <property type="entry name" value="Gln-tRNA_amidoTrfase_suB_CS"/>
</dbReference>
<dbReference type="Proteomes" id="UP000191144">
    <property type="component" value="Chromosome F"/>
</dbReference>
<evidence type="ECO:0000313" key="10">
    <source>
        <dbReference type="EMBL" id="SCU95226.1"/>
    </source>
</evidence>
<evidence type="ECO:0000313" key="11">
    <source>
        <dbReference type="Proteomes" id="UP000191144"/>
    </source>
</evidence>
<keyword evidence="2 8" id="KW-0436">Ligase</keyword>
<comment type="catalytic activity">
    <reaction evidence="7 8">
        <text>L-glutamyl-tRNA(Gln) + L-glutamine + ATP + H2O = L-glutaminyl-tRNA(Gln) + L-glutamate + ADP + phosphate + H(+)</text>
        <dbReference type="Rhea" id="RHEA:17521"/>
        <dbReference type="Rhea" id="RHEA-COMP:9681"/>
        <dbReference type="Rhea" id="RHEA-COMP:9684"/>
        <dbReference type="ChEBI" id="CHEBI:15377"/>
        <dbReference type="ChEBI" id="CHEBI:15378"/>
        <dbReference type="ChEBI" id="CHEBI:29985"/>
        <dbReference type="ChEBI" id="CHEBI:30616"/>
        <dbReference type="ChEBI" id="CHEBI:43474"/>
        <dbReference type="ChEBI" id="CHEBI:58359"/>
        <dbReference type="ChEBI" id="CHEBI:78520"/>
        <dbReference type="ChEBI" id="CHEBI:78521"/>
        <dbReference type="ChEBI" id="CHEBI:456216"/>
    </reaction>
</comment>
<dbReference type="GO" id="GO:0050567">
    <property type="term" value="F:glutaminyl-tRNA synthase (glutamine-hydrolyzing) activity"/>
    <property type="evidence" value="ECO:0007669"/>
    <property type="project" value="UniProtKB-UniRule"/>
</dbReference>
<dbReference type="Pfam" id="PF02637">
    <property type="entry name" value="GatB_Yqey"/>
    <property type="match status" value="1"/>
</dbReference>
<dbReference type="SUPFAM" id="SSF55931">
    <property type="entry name" value="Glutamine synthetase/guanido kinase"/>
    <property type="match status" value="1"/>
</dbReference>
<evidence type="ECO:0000256" key="5">
    <source>
        <dbReference type="ARBA" id="ARBA00022917"/>
    </source>
</evidence>
<gene>
    <name evidence="8" type="primary">PET112</name>
    <name evidence="10" type="ORF">LAME_0F11276G</name>
</gene>
<dbReference type="NCBIfam" id="NF004012">
    <property type="entry name" value="PRK05477.1-2"/>
    <property type="match status" value="1"/>
</dbReference>
<dbReference type="GO" id="GO:0030956">
    <property type="term" value="C:glutamyl-tRNA(Gln) amidotransferase complex"/>
    <property type="evidence" value="ECO:0007669"/>
    <property type="project" value="UniProtKB-UniRule"/>
</dbReference>